<dbReference type="InterPro" id="IPR046348">
    <property type="entry name" value="SIS_dom_sf"/>
</dbReference>
<accession>A0A0A1MCY3</accession>
<sequence>MKINNLGLLNSLSFIINSENPENTDYTLAHFILNNLYRISSVSIWEMTEECFTSRSAVRRFCLRLGYDNFSSLKNSISKLVFPSDLRHRDIKAEPDYRIHIKNLVDEMITDIDEQITDEDINYLCELINQDVNVVVLCANNTSGNALRFQQELMFASKVIHVISGSFTTNEILKLLHEEDVIITISASGKFAELSLEFVQSLKGHKFLITGNKAEKLKNSYDKTFYISKDGFSADYLGIYGKYGITYLLDLLSMQYLSLYT</sequence>
<name>A0A0A1MCY3_9BACI</name>
<dbReference type="RefSeq" id="WP_042529722.1">
    <property type="nucleotide sequence ID" value="NZ_CDGG01000001.1"/>
</dbReference>
<dbReference type="InterPro" id="IPR047640">
    <property type="entry name" value="RpiR-like"/>
</dbReference>
<dbReference type="OrthoDB" id="370421at2"/>
<evidence type="ECO:0000259" key="1">
    <source>
        <dbReference type="PROSITE" id="PS51071"/>
    </source>
</evidence>
<dbReference type="STRING" id="545501.BN997_00736"/>
<dbReference type="GO" id="GO:0003677">
    <property type="term" value="F:DNA binding"/>
    <property type="evidence" value="ECO:0007669"/>
    <property type="project" value="UniProtKB-KW"/>
</dbReference>
<dbReference type="GO" id="GO:0097367">
    <property type="term" value="F:carbohydrate derivative binding"/>
    <property type="evidence" value="ECO:0007669"/>
    <property type="project" value="InterPro"/>
</dbReference>
<dbReference type="AlphaFoldDB" id="A0A0A1MCY3"/>
<dbReference type="Proteomes" id="UP000040453">
    <property type="component" value="Unassembled WGS sequence"/>
</dbReference>
<dbReference type="GO" id="GO:0003700">
    <property type="term" value="F:DNA-binding transcription factor activity"/>
    <property type="evidence" value="ECO:0007669"/>
    <property type="project" value="InterPro"/>
</dbReference>
<dbReference type="InterPro" id="IPR000281">
    <property type="entry name" value="HTH_RpiR"/>
</dbReference>
<keyword evidence="2" id="KW-0238">DNA-binding</keyword>
<evidence type="ECO:0000313" key="3">
    <source>
        <dbReference type="Proteomes" id="UP000040453"/>
    </source>
</evidence>
<dbReference type="InterPro" id="IPR009057">
    <property type="entry name" value="Homeodomain-like_sf"/>
</dbReference>
<dbReference type="InterPro" id="IPR036388">
    <property type="entry name" value="WH-like_DNA-bd_sf"/>
</dbReference>
<proteinExistence type="predicted"/>
<dbReference type="PANTHER" id="PTHR30514">
    <property type="entry name" value="GLUCOKINASE"/>
    <property type="match status" value="1"/>
</dbReference>
<evidence type="ECO:0000313" key="2">
    <source>
        <dbReference type="EMBL" id="CEI80923.1"/>
    </source>
</evidence>
<dbReference type="PANTHER" id="PTHR30514:SF10">
    <property type="entry name" value="MURR_RPIR FAMILY TRANSCRIPTIONAL REGULATOR"/>
    <property type="match status" value="1"/>
</dbReference>
<reference evidence="2 3" key="1">
    <citation type="submission" date="2014-11" db="EMBL/GenBank/DDBJ databases">
        <authorList>
            <person name="Urmite Genomes Urmite Genomes"/>
        </authorList>
    </citation>
    <scope>NUCLEOTIDE SEQUENCE [LARGE SCALE GENOMIC DNA]</scope>
    <source>
        <strain evidence="2 3">Oc5</strain>
    </source>
</reference>
<dbReference type="Gene3D" id="3.40.50.10490">
    <property type="entry name" value="Glucose-6-phosphate isomerase like protein, domain 1"/>
    <property type="match status" value="1"/>
</dbReference>
<organism evidence="2 3">
    <name type="scientific">Oceanobacillus oncorhynchi</name>
    <dbReference type="NCBI Taxonomy" id="545501"/>
    <lineage>
        <taxon>Bacteria</taxon>
        <taxon>Bacillati</taxon>
        <taxon>Bacillota</taxon>
        <taxon>Bacilli</taxon>
        <taxon>Bacillales</taxon>
        <taxon>Bacillaceae</taxon>
        <taxon>Oceanobacillus</taxon>
    </lineage>
</organism>
<dbReference type="Gene3D" id="1.10.10.10">
    <property type="entry name" value="Winged helix-like DNA-binding domain superfamily/Winged helix DNA-binding domain"/>
    <property type="match status" value="1"/>
</dbReference>
<dbReference type="SUPFAM" id="SSF46689">
    <property type="entry name" value="Homeodomain-like"/>
    <property type="match status" value="1"/>
</dbReference>
<dbReference type="PROSITE" id="PS51071">
    <property type="entry name" value="HTH_RPIR"/>
    <property type="match status" value="1"/>
</dbReference>
<dbReference type="GO" id="GO:1901135">
    <property type="term" value="P:carbohydrate derivative metabolic process"/>
    <property type="evidence" value="ECO:0007669"/>
    <property type="project" value="InterPro"/>
</dbReference>
<feature type="domain" description="HTH rpiR-type" evidence="1">
    <location>
        <begin position="8"/>
        <end position="84"/>
    </location>
</feature>
<keyword evidence="3" id="KW-1185">Reference proteome</keyword>
<dbReference type="Pfam" id="PF01418">
    <property type="entry name" value="HTH_6"/>
    <property type="match status" value="1"/>
</dbReference>
<dbReference type="EMBL" id="CDGG01000001">
    <property type="protein sequence ID" value="CEI80923.1"/>
    <property type="molecule type" value="Genomic_DNA"/>
</dbReference>
<dbReference type="SUPFAM" id="SSF53697">
    <property type="entry name" value="SIS domain"/>
    <property type="match status" value="1"/>
</dbReference>
<gene>
    <name evidence="2" type="ORF">BN997_00736</name>
</gene>
<protein>
    <submittedName>
        <fullName evidence="2">Putative DNA-binding transcriptional regulator</fullName>
    </submittedName>
</protein>